<feature type="region of interest" description="Disordered" evidence="12">
    <location>
        <begin position="1"/>
        <end position="20"/>
    </location>
</feature>
<feature type="compositionally biased region" description="Polar residues" evidence="12">
    <location>
        <begin position="1843"/>
        <end position="1854"/>
    </location>
</feature>
<evidence type="ECO:0000259" key="13">
    <source>
        <dbReference type="PROSITE" id="PS50013"/>
    </source>
</evidence>
<evidence type="ECO:0000256" key="11">
    <source>
        <dbReference type="ARBA" id="ARBA00049360"/>
    </source>
</evidence>
<evidence type="ECO:0000256" key="9">
    <source>
        <dbReference type="ARBA" id="ARBA00023163"/>
    </source>
</evidence>
<dbReference type="Gene3D" id="6.10.140.1440">
    <property type="match status" value="1"/>
</dbReference>
<feature type="region of interest" description="Disordered" evidence="12">
    <location>
        <begin position="1652"/>
        <end position="1875"/>
    </location>
</feature>
<feature type="compositionally biased region" description="Low complexity" evidence="12">
    <location>
        <begin position="1711"/>
        <end position="1727"/>
    </location>
</feature>
<evidence type="ECO:0000256" key="4">
    <source>
        <dbReference type="ARBA" id="ARBA00022741"/>
    </source>
</evidence>
<dbReference type="Gene3D" id="1.10.10.60">
    <property type="entry name" value="Homeodomain-like"/>
    <property type="match status" value="1"/>
</dbReference>
<dbReference type="SMART" id="SM00490">
    <property type="entry name" value="HELICc"/>
    <property type="match status" value="1"/>
</dbReference>
<dbReference type="SMART" id="SM01176">
    <property type="entry name" value="DUF4208"/>
    <property type="match status" value="1"/>
</dbReference>
<accession>A0ABN8NHM7</accession>
<dbReference type="PROSITE" id="PS51192">
    <property type="entry name" value="HELICASE_ATP_BIND_1"/>
    <property type="match status" value="1"/>
</dbReference>
<keyword evidence="3" id="KW-0677">Repeat</keyword>
<feature type="compositionally biased region" description="Polar residues" evidence="12">
    <location>
        <begin position="89"/>
        <end position="98"/>
    </location>
</feature>
<proteinExistence type="inferred from homology"/>
<dbReference type="InterPro" id="IPR027417">
    <property type="entry name" value="P-loop_NTPase"/>
</dbReference>
<name>A0ABN8NHM7_9CNID</name>
<dbReference type="InterPro" id="IPR040793">
    <property type="entry name" value="CDH1_2_SANT_HL1"/>
</dbReference>
<dbReference type="PANTHER" id="PTHR45623:SF14">
    <property type="entry name" value="CHROMODOMAIN-HELICASE-DNA-BINDING PROTEIN 1"/>
    <property type="match status" value="1"/>
</dbReference>
<dbReference type="InterPro" id="IPR049730">
    <property type="entry name" value="SNF2/RAD54-like_C"/>
</dbReference>
<dbReference type="PANTHER" id="PTHR45623">
    <property type="entry name" value="CHROMODOMAIN-HELICASE-DNA-BINDING PROTEIN 3-RELATED-RELATED"/>
    <property type="match status" value="1"/>
</dbReference>
<dbReference type="InterPro" id="IPR025260">
    <property type="entry name" value="CHD1-like_C"/>
</dbReference>
<dbReference type="Gene3D" id="2.40.50.40">
    <property type="match status" value="2"/>
</dbReference>
<dbReference type="SUPFAM" id="SSF54160">
    <property type="entry name" value="Chromo domain-like"/>
    <property type="match status" value="2"/>
</dbReference>
<dbReference type="InterPro" id="IPR056302">
    <property type="entry name" value="CHD1-2/Hrp3_HTH"/>
</dbReference>
<evidence type="ECO:0000256" key="8">
    <source>
        <dbReference type="ARBA" id="ARBA00023125"/>
    </source>
</evidence>
<dbReference type="Gene3D" id="3.40.50.300">
    <property type="entry name" value="P-loop containing nucleotide triphosphate hydrolases"/>
    <property type="match status" value="1"/>
</dbReference>
<dbReference type="PROSITE" id="PS00598">
    <property type="entry name" value="CHROMO_1"/>
    <property type="match status" value="2"/>
</dbReference>
<keyword evidence="8" id="KW-0238">DNA-binding</keyword>
<evidence type="ECO:0000256" key="12">
    <source>
        <dbReference type="SAM" id="MobiDB-lite"/>
    </source>
</evidence>
<evidence type="ECO:0000256" key="5">
    <source>
        <dbReference type="ARBA" id="ARBA00022801"/>
    </source>
</evidence>
<dbReference type="SUPFAM" id="SSF52540">
    <property type="entry name" value="P-loop containing nucleoside triphosphate hydrolases"/>
    <property type="match status" value="2"/>
</dbReference>
<dbReference type="Proteomes" id="UP001159405">
    <property type="component" value="Unassembled WGS sequence"/>
</dbReference>
<dbReference type="EMBL" id="CALNXK010000022">
    <property type="protein sequence ID" value="CAH3109664.1"/>
    <property type="molecule type" value="Genomic_DNA"/>
</dbReference>
<gene>
    <name evidence="16" type="ORF">PLOB_00018781</name>
</gene>
<keyword evidence="9" id="KW-0804">Transcription</keyword>
<comment type="similarity">
    <text evidence="2">Belongs to the SNF2/RAD54 helicase family.</text>
</comment>
<keyword evidence="5" id="KW-0378">Hydrolase</keyword>
<reference evidence="16 17" key="1">
    <citation type="submission" date="2022-05" db="EMBL/GenBank/DDBJ databases">
        <authorList>
            <consortium name="Genoscope - CEA"/>
            <person name="William W."/>
        </authorList>
    </citation>
    <scope>NUCLEOTIDE SEQUENCE [LARGE SCALE GENOMIC DNA]</scope>
</reference>
<comment type="catalytic activity">
    <reaction evidence="11">
        <text>ATP + H2O = ADP + phosphate + H(+)</text>
        <dbReference type="Rhea" id="RHEA:13065"/>
        <dbReference type="ChEBI" id="CHEBI:15377"/>
        <dbReference type="ChEBI" id="CHEBI:15378"/>
        <dbReference type="ChEBI" id="CHEBI:30616"/>
        <dbReference type="ChEBI" id="CHEBI:43474"/>
        <dbReference type="ChEBI" id="CHEBI:456216"/>
    </reaction>
</comment>
<dbReference type="InterPro" id="IPR000953">
    <property type="entry name" value="Chromo/chromo_shadow_dom"/>
</dbReference>
<feature type="domain" description="Helicase ATP-binding" evidence="14">
    <location>
        <begin position="566"/>
        <end position="736"/>
    </location>
</feature>
<dbReference type="CDD" id="cd18793">
    <property type="entry name" value="SF2_C_SNF"/>
    <property type="match status" value="1"/>
</dbReference>
<evidence type="ECO:0000259" key="15">
    <source>
        <dbReference type="PROSITE" id="PS51194"/>
    </source>
</evidence>
<dbReference type="CDD" id="cd18666">
    <property type="entry name" value="CD1_tandem_CHD1-2_like"/>
    <property type="match status" value="1"/>
</dbReference>
<dbReference type="InterPro" id="IPR001650">
    <property type="entry name" value="Helicase_C-like"/>
</dbReference>
<comment type="subcellular location">
    <subcellularLocation>
        <location evidence="1">Nucleus</location>
    </subcellularLocation>
</comment>
<feature type="region of interest" description="Disordered" evidence="12">
    <location>
        <begin position="1144"/>
        <end position="1212"/>
    </location>
</feature>
<feature type="compositionally biased region" description="Basic residues" evidence="12">
    <location>
        <begin position="185"/>
        <end position="198"/>
    </location>
</feature>
<dbReference type="PROSITE" id="PS51194">
    <property type="entry name" value="HELICASE_CTER"/>
    <property type="match status" value="1"/>
</dbReference>
<feature type="compositionally biased region" description="Basic and acidic residues" evidence="12">
    <location>
        <begin position="1728"/>
        <end position="1842"/>
    </location>
</feature>
<feature type="compositionally biased region" description="Basic and acidic residues" evidence="12">
    <location>
        <begin position="1652"/>
        <end position="1661"/>
    </location>
</feature>
<feature type="domain" description="Chromo" evidence="13">
    <location>
        <begin position="340"/>
        <end position="432"/>
    </location>
</feature>
<evidence type="ECO:0000259" key="14">
    <source>
        <dbReference type="PROSITE" id="PS51192"/>
    </source>
</evidence>
<evidence type="ECO:0000256" key="1">
    <source>
        <dbReference type="ARBA" id="ARBA00004123"/>
    </source>
</evidence>
<evidence type="ECO:0008006" key="18">
    <source>
        <dbReference type="Google" id="ProtNLM"/>
    </source>
</evidence>
<dbReference type="Pfam" id="PF00385">
    <property type="entry name" value="Chromo"/>
    <property type="match status" value="2"/>
</dbReference>
<evidence type="ECO:0000256" key="2">
    <source>
        <dbReference type="ARBA" id="ARBA00007025"/>
    </source>
</evidence>
<keyword evidence="10" id="KW-0539">Nucleus</keyword>
<feature type="compositionally biased region" description="Polar residues" evidence="12">
    <location>
        <begin position="49"/>
        <end position="58"/>
    </location>
</feature>
<feature type="compositionally biased region" description="Basic residues" evidence="12">
    <location>
        <begin position="1199"/>
        <end position="1208"/>
    </location>
</feature>
<keyword evidence="4" id="KW-0547">Nucleotide-binding</keyword>
<feature type="compositionally biased region" description="Basic residues" evidence="12">
    <location>
        <begin position="1424"/>
        <end position="1438"/>
    </location>
</feature>
<feature type="domain" description="Chromo" evidence="13">
    <location>
        <begin position="457"/>
        <end position="526"/>
    </location>
</feature>
<organism evidence="16 17">
    <name type="scientific">Porites lobata</name>
    <dbReference type="NCBI Taxonomy" id="104759"/>
    <lineage>
        <taxon>Eukaryota</taxon>
        <taxon>Metazoa</taxon>
        <taxon>Cnidaria</taxon>
        <taxon>Anthozoa</taxon>
        <taxon>Hexacorallia</taxon>
        <taxon>Scleractinia</taxon>
        <taxon>Fungiina</taxon>
        <taxon>Poritidae</taxon>
        <taxon>Porites</taxon>
    </lineage>
</organism>
<dbReference type="InterPro" id="IPR023779">
    <property type="entry name" value="Chromodomain_CS"/>
</dbReference>
<evidence type="ECO:0000256" key="10">
    <source>
        <dbReference type="ARBA" id="ARBA00023242"/>
    </source>
</evidence>
<feature type="region of interest" description="Disordered" evidence="12">
    <location>
        <begin position="1413"/>
        <end position="1554"/>
    </location>
</feature>
<feature type="compositionally biased region" description="Basic and acidic residues" evidence="12">
    <location>
        <begin position="1495"/>
        <end position="1545"/>
    </location>
</feature>
<comment type="caution">
    <text evidence="16">The sequence shown here is derived from an EMBL/GenBank/DDBJ whole genome shotgun (WGS) entry which is preliminary data.</text>
</comment>
<keyword evidence="17" id="KW-1185">Reference proteome</keyword>
<dbReference type="InterPro" id="IPR000330">
    <property type="entry name" value="SNF2_N"/>
</dbReference>
<dbReference type="PROSITE" id="PS50013">
    <property type="entry name" value="CHROMO_2"/>
    <property type="match status" value="2"/>
</dbReference>
<feature type="compositionally biased region" description="Basic and acidic residues" evidence="12">
    <location>
        <begin position="1673"/>
        <end position="1694"/>
    </location>
</feature>
<feature type="compositionally biased region" description="Acidic residues" evidence="12">
    <location>
        <begin position="1"/>
        <end position="13"/>
    </location>
</feature>
<feature type="domain" description="Helicase C-terminal" evidence="15">
    <location>
        <begin position="864"/>
        <end position="1020"/>
    </location>
</feature>
<sequence>MADNDSESDEEVDILSSVDEGRGSVMFGEHFTNHFPPSAISLGHIGSLHGSTGISFPDQQHVARQESESRSEGSGSSQSDSESDDNDNGQPVQMQQRYQVPRLSHFNPAPPMQMSSPPGYPQHSFNNNPTTPTKKTKFDERFWEEDPETYGVRRSGRSRKEPERFNVIQEGSDSEDGEKPAGGIQRKKKKVVKGRQARRISSASEDWSAVDGHESESDSSDNYTPEHEVRNRPRPVPRPNARVPPVVPKQKDPAPRKKTLAPSPQKTPSRVKKLESEESDDDDESDEDDDEDDENSRNSVRRAAVNISSYKEDSEDATDSDELIEQNHDAAGEYVEDDRECIERVLYSRIGRPGEVGAVTTIYAPDYEEMMKHGEPLPGEPTEVQYLIKWKGWSHLHNTWETEKGLTEQNVKGMKKLSNLMKREEDIATWKKFALPEDIEYFNIQLQMNYDLYDEYKDVERIIAHTMVKNLDLEGNTVSQVDYLCKWQGLPYSESTWEDGGLISRFYQQKIDAYLNRQRSEKIPSRSAKVHRQRPKFVPIKKQPSFLGGAELKLRDYQLDGLNWLVNSWCRGHSVILADEMGLGKTIQVISFLSYLYNAQSLYGPFLLVVPLSTMAAWQREFGLWGEEMNIVVYLGDVTSRNKIREFEWYRSNSKSLKFNALLTTYEILLKDKATLGTINWCCLVVDEAHRLKNDDSLLYKALMDFNTNHRVLITGTPLQNSLKELWALLHFIMPERFYSWDEFDRQHATQEQKDKGFSTLHKELEPFLLRRVKKDVEKSLPAKVEQILRVEMSSIQKQYYRWILTKNFAALNKGLKGNLNSFLNIVMELKKCCNHAQLIRLDNYQLTTDPLQTLIRGSGKLFLLDKLLCRLKETGHRVLIFSQMVRMLDILAEYLQLRRFLFQRLDGSIRGDLRKQALDHFNAEGSEDFCFLLSTRAGGLGINLATADTVIIFDSDWNPQNDLQAQARAHRIGQRNQVNIYRFVSKGSIEEDILERAKRKMVLDHLIIQRMDTTGRKVLSKASSSSSSNPFNKDELAAILKFGAEELFKEGDGEDTQLQEMDIDDILRAAETRDSDDHPHTIGEELLSQFKVASIALDADEDEVPVVNQENKPLNEEKAWSDIIPESERRKLEEEEEQKKQLELYLPKRNRKTVKKMNYGKPANSDSEQEGRSKKARGRKKKSESESDDDSGGEGKETKRKRGRPRTIKREDVEGFNDAEIRRFVKSYKKFGRPRTRLESIATDAELDDKSSEDLTRLADILHNSCIKAVAEYEDKLKEDPNFDGKKRGATVRLSNVTVNAPSVLKHEEELESLVAIMPADFDERRKFRLMAPAKSVHWGVTWDVPDDSMLLVGIFEYGLGSWEAIKADESLSLTSKILPPGNLKPQDKHLQTRVEYLIKLLKQAALEDKAEQLRKSSQMIKSKIRQLKRKETKKGKSHSDVESLNNSAAPSPMGVVSPPDHSAETKDDGVTADVNQEGQVPPEGKKKRKMTKKKENGKVEGEKPKRQKKEKKEVPKDKKQDVKEVAVDHEEPASPLKTAEEAGKPQGSYALADMDKATFDECKEKMRPVKRALKMLESPEGNTKEEDQVQQTRQCLLKIGDHIMDATSHHKDDDTKALWRNNLWTFVSKFTSFEAKKLFKLYKHAAKKREETKAQERAQHKPATQMQRPPQDSKKHPGDHGHQRSGDLKRPTDGGGPGGKIPRMDRTYSGSSSHSGGRPSGSGDSYDPRRSSSFGHSDRTGTSSKERSRDGSDYSHRYHDSYRDRPSFHNSDFSRTHERSSDHGRSHDQHSRGYERSSDHSRSYEKRDRRDDYHRGSSRDYLSEGRYHHSHRERNSDSTLRHGNSVTSPKSGSTHESKRYEEKRSVEGERDKR</sequence>
<dbReference type="Pfam" id="PF18375">
    <property type="entry name" value="CDH1_2_SANT_HL1"/>
    <property type="match status" value="1"/>
</dbReference>
<dbReference type="Pfam" id="PF23588">
    <property type="entry name" value="HTH_CHD1_Hrp3"/>
    <property type="match status" value="1"/>
</dbReference>
<dbReference type="Pfam" id="PF00271">
    <property type="entry name" value="Helicase_C"/>
    <property type="match status" value="1"/>
</dbReference>
<evidence type="ECO:0000313" key="16">
    <source>
        <dbReference type="EMBL" id="CAH3109664.1"/>
    </source>
</evidence>
<dbReference type="Pfam" id="PF13907">
    <property type="entry name" value="CHD1-like_C"/>
    <property type="match status" value="1"/>
</dbReference>
<dbReference type="InterPro" id="IPR016197">
    <property type="entry name" value="Chromo-like_dom_sf"/>
</dbReference>
<feature type="region of interest" description="Disordered" evidence="12">
    <location>
        <begin position="27"/>
        <end position="321"/>
    </location>
</feature>
<feature type="compositionally biased region" description="Acidic residues" evidence="12">
    <location>
        <begin position="277"/>
        <end position="294"/>
    </location>
</feature>
<evidence type="ECO:0000256" key="3">
    <source>
        <dbReference type="ARBA" id="ARBA00022737"/>
    </source>
</evidence>
<evidence type="ECO:0000256" key="7">
    <source>
        <dbReference type="ARBA" id="ARBA00023015"/>
    </source>
</evidence>
<dbReference type="CDD" id="cd18661">
    <property type="entry name" value="CD2_tandem_CHD1-2_like"/>
    <property type="match status" value="1"/>
</dbReference>
<dbReference type="SMART" id="SM00298">
    <property type="entry name" value="CHROMO"/>
    <property type="match status" value="2"/>
</dbReference>
<dbReference type="InterPro" id="IPR023780">
    <property type="entry name" value="Chromo_domain"/>
</dbReference>
<feature type="compositionally biased region" description="Basic and acidic residues" evidence="12">
    <location>
        <begin position="61"/>
        <end position="71"/>
    </location>
</feature>
<dbReference type="CDD" id="cd17993">
    <property type="entry name" value="DEXHc_CHD1_2"/>
    <property type="match status" value="1"/>
</dbReference>
<protein>
    <recommendedName>
        <fullName evidence="18">DNA helicase</fullName>
    </recommendedName>
</protein>
<keyword evidence="6" id="KW-0067">ATP-binding</keyword>
<evidence type="ECO:0000313" key="17">
    <source>
        <dbReference type="Proteomes" id="UP001159405"/>
    </source>
</evidence>
<dbReference type="Gene3D" id="3.40.50.10810">
    <property type="entry name" value="Tandem AAA-ATPase domain"/>
    <property type="match status" value="1"/>
</dbReference>
<dbReference type="InterPro" id="IPR038718">
    <property type="entry name" value="SNF2-like_sf"/>
</dbReference>
<dbReference type="SMART" id="SM00487">
    <property type="entry name" value="DEXDc"/>
    <property type="match status" value="1"/>
</dbReference>
<evidence type="ECO:0000256" key="6">
    <source>
        <dbReference type="ARBA" id="ARBA00022840"/>
    </source>
</evidence>
<dbReference type="InterPro" id="IPR014001">
    <property type="entry name" value="Helicase_ATP-bd"/>
</dbReference>
<dbReference type="Pfam" id="PF00176">
    <property type="entry name" value="SNF2-rel_dom"/>
    <property type="match status" value="1"/>
</dbReference>
<keyword evidence="7" id="KW-0805">Transcription regulation</keyword>
<feature type="compositionally biased region" description="Basic and acidic residues" evidence="12">
    <location>
        <begin position="1855"/>
        <end position="1875"/>
    </location>
</feature>